<keyword evidence="7" id="KW-0460">Magnesium</keyword>
<name>A0A075HEY2_9EURY</name>
<dbReference type="SUPFAM" id="SSF55060">
    <property type="entry name" value="GHMP Kinase, C-terminal domain"/>
    <property type="match status" value="1"/>
</dbReference>
<dbReference type="EMBL" id="KF901002">
    <property type="protein sequence ID" value="AIF14474.1"/>
    <property type="molecule type" value="Genomic_DNA"/>
</dbReference>
<evidence type="ECO:0000259" key="11">
    <source>
        <dbReference type="Pfam" id="PF08544"/>
    </source>
</evidence>
<keyword evidence="6" id="KW-0067">ATP-binding</keyword>
<dbReference type="NCBIfam" id="TIGR00549">
    <property type="entry name" value="mevalon_kin"/>
    <property type="match status" value="1"/>
</dbReference>
<dbReference type="Gene3D" id="3.30.230.10">
    <property type="match status" value="1"/>
</dbReference>
<keyword evidence="3 12" id="KW-0808">Transferase</keyword>
<keyword evidence="8" id="KW-0443">Lipid metabolism</keyword>
<dbReference type="AlphaFoldDB" id="A0A075HEY2"/>
<dbReference type="GO" id="GO:0019287">
    <property type="term" value="P:isopentenyl diphosphate biosynthetic process, mevalonate pathway"/>
    <property type="evidence" value="ECO:0007669"/>
    <property type="project" value="UniProtKB-UniPathway"/>
</dbReference>
<proteinExistence type="predicted"/>
<evidence type="ECO:0000256" key="7">
    <source>
        <dbReference type="ARBA" id="ARBA00022842"/>
    </source>
</evidence>
<evidence type="ECO:0000256" key="3">
    <source>
        <dbReference type="ARBA" id="ARBA00022679"/>
    </source>
</evidence>
<dbReference type="InterPro" id="IPR020568">
    <property type="entry name" value="Ribosomal_Su5_D2-typ_SF"/>
</dbReference>
<dbReference type="InterPro" id="IPR036554">
    <property type="entry name" value="GHMP_kinase_C_sf"/>
</dbReference>
<dbReference type="GO" id="GO:0005829">
    <property type="term" value="C:cytosol"/>
    <property type="evidence" value="ECO:0007669"/>
    <property type="project" value="TreeGrafter"/>
</dbReference>
<keyword evidence="1" id="KW-0963">Cytoplasm</keyword>
<dbReference type="UniPathway" id="UPA00057">
    <property type="reaction ID" value="UER00098"/>
</dbReference>
<dbReference type="InterPro" id="IPR006205">
    <property type="entry name" value="Mev_gal_kin"/>
</dbReference>
<feature type="domain" description="GHMP kinase N-terminal" evidence="10">
    <location>
        <begin position="69"/>
        <end position="146"/>
    </location>
</feature>
<evidence type="ECO:0000259" key="10">
    <source>
        <dbReference type="Pfam" id="PF00288"/>
    </source>
</evidence>
<dbReference type="PANTHER" id="PTHR43290">
    <property type="entry name" value="MEVALONATE KINASE"/>
    <property type="match status" value="1"/>
</dbReference>
<dbReference type="Gene3D" id="3.30.70.890">
    <property type="entry name" value="GHMP kinase, C-terminal domain"/>
    <property type="match status" value="1"/>
</dbReference>
<evidence type="ECO:0000256" key="8">
    <source>
        <dbReference type="ARBA" id="ARBA00023098"/>
    </source>
</evidence>
<dbReference type="InterPro" id="IPR014721">
    <property type="entry name" value="Ribsml_uS5_D2-typ_fold_subgr"/>
</dbReference>
<evidence type="ECO:0000256" key="9">
    <source>
        <dbReference type="ARBA" id="ARBA00029438"/>
    </source>
</evidence>
<reference evidence="12" key="1">
    <citation type="journal article" date="2014" name="Genome Biol. Evol.">
        <title>Pangenome evidence for extensive interdomain horizontal transfer affecting lineage core and shell genes in uncultured planktonic thaumarchaeota and euryarchaeota.</title>
        <authorList>
            <person name="Deschamps P."/>
            <person name="Zivanovic Y."/>
            <person name="Moreira D."/>
            <person name="Rodriguez-Valera F."/>
            <person name="Lopez-Garcia P."/>
        </authorList>
    </citation>
    <scope>NUCLEOTIDE SEQUENCE</scope>
</reference>
<keyword evidence="4" id="KW-0547">Nucleotide-binding</keyword>
<feature type="domain" description="GHMP kinase C-terminal" evidence="11">
    <location>
        <begin position="234"/>
        <end position="305"/>
    </location>
</feature>
<accession>A0A075HEY2</accession>
<evidence type="ECO:0000256" key="5">
    <source>
        <dbReference type="ARBA" id="ARBA00022777"/>
    </source>
</evidence>
<evidence type="ECO:0000256" key="6">
    <source>
        <dbReference type="ARBA" id="ARBA00022840"/>
    </source>
</evidence>
<dbReference type="GO" id="GO:0004496">
    <property type="term" value="F:mevalonate kinase activity"/>
    <property type="evidence" value="ECO:0007669"/>
    <property type="project" value="UniProtKB-EC"/>
</dbReference>
<dbReference type="SUPFAM" id="SSF54211">
    <property type="entry name" value="Ribosomal protein S5 domain 2-like"/>
    <property type="match status" value="1"/>
</dbReference>
<comment type="pathway">
    <text evidence="9">Isoprenoid biosynthesis; isopentenyl diphosphate biosynthesis via mevalonate pathway; isopentenyl diphosphate from (R)-mevalonate: step 1/3.</text>
</comment>
<evidence type="ECO:0000256" key="4">
    <source>
        <dbReference type="ARBA" id="ARBA00022741"/>
    </source>
</evidence>
<organism evidence="12">
    <name type="scientific">uncultured marine group II/III euryarchaeote KM3_67_D09</name>
    <dbReference type="NCBI Taxonomy" id="1456483"/>
    <lineage>
        <taxon>Archaea</taxon>
        <taxon>Methanobacteriati</taxon>
        <taxon>Methanobacteriota</taxon>
        <taxon>environmental samples</taxon>
    </lineage>
</organism>
<dbReference type="PANTHER" id="PTHR43290:SF2">
    <property type="entry name" value="MEVALONATE KINASE"/>
    <property type="match status" value="1"/>
</dbReference>
<dbReference type="PRINTS" id="PR00959">
    <property type="entry name" value="MEVGALKINASE"/>
</dbReference>
<sequence>MFMVRAFAPGKCILFGEHAVVYGHPAVAVAIDSGVEVELTESDSWTIEGMSFEAHRHPHISHILNDVFGYDGVPLRMEISSGLFSAAGLGSSAALSNAMSAAVQRLTHPDDEIDSVQLARIGHAAEVKAQAGRASPTDTATSALGGCVVVSGDIVDGAEHVFDASLVTPEGERKWSICKVNLPPEIDAWLVLGFTGIGSPTGEMVAGVARLLERDPSKHADMEAIARITQAGLTALGAGNLEAVGMAMDACHVRLQSLEVSSPELDALVEAVRPHSLGAKLTGAGGGGCMVALTDEPQRVAEAIEVAGGTPLISRLGAEGVRILA</sequence>
<evidence type="ECO:0000256" key="1">
    <source>
        <dbReference type="ARBA" id="ARBA00022490"/>
    </source>
</evidence>
<keyword evidence="2" id="KW-0444">Lipid biosynthesis</keyword>
<dbReference type="EC" id="2.7.1.36" evidence="12"/>
<dbReference type="InterPro" id="IPR006204">
    <property type="entry name" value="GHMP_kinase_N_dom"/>
</dbReference>
<dbReference type="Pfam" id="PF00288">
    <property type="entry name" value="GHMP_kinases_N"/>
    <property type="match status" value="1"/>
</dbReference>
<dbReference type="GO" id="GO:0005524">
    <property type="term" value="F:ATP binding"/>
    <property type="evidence" value="ECO:0007669"/>
    <property type="project" value="UniProtKB-KW"/>
</dbReference>
<evidence type="ECO:0000313" key="12">
    <source>
        <dbReference type="EMBL" id="AIF14474.1"/>
    </source>
</evidence>
<protein>
    <submittedName>
        <fullName evidence="12">Mevalonate kinase (MVK, mvaK1)</fullName>
        <ecNumber evidence="12">2.7.1.36</ecNumber>
    </submittedName>
</protein>
<dbReference type="InterPro" id="IPR013750">
    <property type="entry name" value="GHMP_kinase_C_dom"/>
</dbReference>
<dbReference type="Pfam" id="PF08544">
    <property type="entry name" value="GHMP_kinases_C"/>
    <property type="match status" value="1"/>
</dbReference>
<gene>
    <name evidence="12" type="primary">MVK</name>
    <name evidence="12" type="synonym">mvaK1</name>
</gene>
<keyword evidence="5 12" id="KW-0418">Kinase</keyword>
<evidence type="ECO:0000256" key="2">
    <source>
        <dbReference type="ARBA" id="ARBA00022516"/>
    </source>
</evidence>